<name>A0AAW9QI37_9CHRO</name>
<proteinExistence type="predicted"/>
<dbReference type="InterPro" id="IPR012337">
    <property type="entry name" value="RNaseH-like_sf"/>
</dbReference>
<comment type="caution">
    <text evidence="2">The sequence shown here is derived from an EMBL/GenBank/DDBJ whole genome shotgun (WGS) entry which is preliminary data.</text>
</comment>
<gene>
    <name evidence="2" type="ORF">V0288_10135</name>
</gene>
<evidence type="ECO:0000313" key="3">
    <source>
        <dbReference type="Proteomes" id="UP001328733"/>
    </source>
</evidence>
<dbReference type="Gene3D" id="3.90.350.10">
    <property type="entry name" value="Transposase Inhibitor Protein From Tn5, Chain A, domain 1"/>
    <property type="match status" value="1"/>
</dbReference>
<dbReference type="PANTHER" id="PTHR37319:SF1">
    <property type="entry name" value="TRANSPOSASE TN5 DIMERISATION DOMAIN-CONTAINING PROTEIN"/>
    <property type="match status" value="1"/>
</dbReference>
<dbReference type="PANTHER" id="PTHR37319">
    <property type="entry name" value="TRANSPOSASE"/>
    <property type="match status" value="1"/>
</dbReference>
<sequence length="195" mass="22114">MTQESYRGIKVKKEGYGPTRAGGNGLILHSALAIEPSEGQPLGLLWQKLWTRPTKASPPVGETPEEKKRRRAKAKKEARSRSFSEKEFYKWVKALDRVDKQVEGNTRVIHVFDRKGDIAEVFDRVRELKHTGVLVRATYNRSLDLTGERLWQKMESEPNWLRGCFAPAFTREIEVPAAAGRKARSCDTGSTFPSD</sequence>
<dbReference type="SUPFAM" id="SSF53098">
    <property type="entry name" value="Ribonuclease H-like"/>
    <property type="match status" value="1"/>
</dbReference>
<evidence type="ECO:0008006" key="4">
    <source>
        <dbReference type="Google" id="ProtNLM"/>
    </source>
</evidence>
<evidence type="ECO:0000256" key="1">
    <source>
        <dbReference type="SAM" id="MobiDB-lite"/>
    </source>
</evidence>
<reference evidence="2 3" key="1">
    <citation type="submission" date="2024-01" db="EMBL/GenBank/DDBJ databases">
        <title>Genomic insights into the taxonomy and metabolism of the cyanobacterium Pannus brasiliensis CCIBt3594.</title>
        <authorList>
            <person name="Machado M."/>
            <person name="Botero N.B."/>
            <person name="Andreote A.P.D."/>
            <person name="Feitosa A.M.T."/>
            <person name="Popin R."/>
            <person name="Sivonen K."/>
            <person name="Fiore M.F."/>
        </authorList>
    </citation>
    <scope>NUCLEOTIDE SEQUENCE [LARGE SCALE GENOMIC DNA]</scope>
    <source>
        <strain evidence="2 3">CCIBt3594</strain>
    </source>
</reference>
<dbReference type="InterPro" id="IPR047768">
    <property type="entry name" value="Tn5p-like"/>
</dbReference>
<dbReference type="Proteomes" id="UP001328733">
    <property type="component" value="Unassembled WGS sequence"/>
</dbReference>
<dbReference type="EMBL" id="JBAFSM010000016">
    <property type="protein sequence ID" value="MEG3437477.1"/>
    <property type="molecule type" value="Genomic_DNA"/>
</dbReference>
<keyword evidence="3" id="KW-1185">Reference proteome</keyword>
<protein>
    <recommendedName>
        <fullName evidence="4">Transposase</fullName>
    </recommendedName>
</protein>
<feature type="region of interest" description="Disordered" evidence="1">
    <location>
        <begin position="54"/>
        <end position="78"/>
    </location>
</feature>
<evidence type="ECO:0000313" key="2">
    <source>
        <dbReference type="EMBL" id="MEG3437477.1"/>
    </source>
</evidence>
<organism evidence="2 3">
    <name type="scientific">Pannus brasiliensis CCIBt3594</name>
    <dbReference type="NCBI Taxonomy" id="1427578"/>
    <lineage>
        <taxon>Bacteria</taxon>
        <taxon>Bacillati</taxon>
        <taxon>Cyanobacteriota</taxon>
        <taxon>Cyanophyceae</taxon>
        <taxon>Oscillatoriophycideae</taxon>
        <taxon>Chroococcales</taxon>
        <taxon>Microcystaceae</taxon>
        <taxon>Pannus</taxon>
    </lineage>
</organism>
<dbReference type="AlphaFoldDB" id="A0AAW9QI37"/>
<accession>A0AAW9QI37</accession>